<dbReference type="Pfam" id="PF12019">
    <property type="entry name" value="GspH"/>
    <property type="match status" value="1"/>
</dbReference>
<keyword evidence="4" id="KW-0488">Methylation</keyword>
<evidence type="ECO:0000256" key="7">
    <source>
        <dbReference type="ARBA" id="ARBA00022989"/>
    </source>
</evidence>
<name>A0ABN0YKK7_9CAUL</name>
<evidence type="ECO:0000256" key="4">
    <source>
        <dbReference type="ARBA" id="ARBA00022481"/>
    </source>
</evidence>
<comment type="similarity">
    <text evidence="9">Belongs to the GSP H family.</text>
</comment>
<evidence type="ECO:0000256" key="3">
    <source>
        <dbReference type="ARBA" id="ARBA00022475"/>
    </source>
</evidence>
<dbReference type="InterPro" id="IPR045584">
    <property type="entry name" value="Pilin-like"/>
</dbReference>
<accession>A0ABN0YKK7</accession>
<keyword evidence="7" id="KW-1133">Transmembrane helix</keyword>
<dbReference type="SUPFAM" id="SSF54523">
    <property type="entry name" value="Pili subunits"/>
    <property type="match status" value="1"/>
</dbReference>
<evidence type="ECO:0000256" key="1">
    <source>
        <dbReference type="ARBA" id="ARBA00004377"/>
    </source>
</evidence>
<evidence type="ECO:0000256" key="10">
    <source>
        <dbReference type="ARBA" id="ARBA00030775"/>
    </source>
</evidence>
<protein>
    <recommendedName>
        <fullName evidence="2">Type II secretion system protein H</fullName>
    </recommendedName>
    <alternativeName>
        <fullName evidence="10">General secretion pathway protein H</fullName>
    </alternativeName>
</protein>
<keyword evidence="6" id="KW-0812">Transmembrane</keyword>
<comment type="subcellular location">
    <subcellularLocation>
        <location evidence="1">Cell inner membrane</location>
        <topology evidence="1">Single-pass membrane protein</topology>
    </subcellularLocation>
</comment>
<proteinExistence type="inferred from homology"/>
<evidence type="ECO:0000256" key="2">
    <source>
        <dbReference type="ARBA" id="ARBA00021549"/>
    </source>
</evidence>
<evidence type="ECO:0000256" key="5">
    <source>
        <dbReference type="ARBA" id="ARBA00022519"/>
    </source>
</evidence>
<dbReference type="EMBL" id="BAAAEJ010000009">
    <property type="protein sequence ID" value="GAA0398182.1"/>
    <property type="molecule type" value="Genomic_DNA"/>
</dbReference>
<keyword evidence="8" id="KW-0472">Membrane</keyword>
<evidence type="ECO:0000256" key="9">
    <source>
        <dbReference type="ARBA" id="ARBA00025772"/>
    </source>
</evidence>
<evidence type="ECO:0000259" key="11">
    <source>
        <dbReference type="Pfam" id="PF12019"/>
    </source>
</evidence>
<evidence type="ECO:0000256" key="8">
    <source>
        <dbReference type="ARBA" id="ARBA00023136"/>
    </source>
</evidence>
<gene>
    <name evidence="12" type="ORF">GCM10009093_25990</name>
</gene>
<organism evidence="12 13">
    <name type="scientific">Brevundimonas terrae</name>
    <dbReference type="NCBI Taxonomy" id="363631"/>
    <lineage>
        <taxon>Bacteria</taxon>
        <taxon>Pseudomonadati</taxon>
        <taxon>Pseudomonadota</taxon>
        <taxon>Alphaproteobacteria</taxon>
        <taxon>Caulobacterales</taxon>
        <taxon>Caulobacteraceae</taxon>
        <taxon>Brevundimonas</taxon>
    </lineage>
</organism>
<evidence type="ECO:0000313" key="13">
    <source>
        <dbReference type="Proteomes" id="UP001500791"/>
    </source>
</evidence>
<evidence type="ECO:0000256" key="6">
    <source>
        <dbReference type="ARBA" id="ARBA00022692"/>
    </source>
</evidence>
<reference evidence="12 13" key="1">
    <citation type="journal article" date="2019" name="Int. J. Syst. Evol. Microbiol.">
        <title>The Global Catalogue of Microorganisms (GCM) 10K type strain sequencing project: providing services to taxonomists for standard genome sequencing and annotation.</title>
        <authorList>
            <consortium name="The Broad Institute Genomics Platform"/>
            <consortium name="The Broad Institute Genome Sequencing Center for Infectious Disease"/>
            <person name="Wu L."/>
            <person name="Ma J."/>
        </authorList>
    </citation>
    <scope>NUCLEOTIDE SEQUENCE [LARGE SCALE GENOMIC DNA]</scope>
    <source>
        <strain evidence="12 13">JCM 13476</strain>
    </source>
</reference>
<comment type="caution">
    <text evidence="12">The sequence shown here is derived from an EMBL/GenBank/DDBJ whole genome shotgun (WGS) entry which is preliminary data.</text>
</comment>
<evidence type="ECO:0000313" key="12">
    <source>
        <dbReference type="EMBL" id="GAA0398182.1"/>
    </source>
</evidence>
<dbReference type="Proteomes" id="UP001500791">
    <property type="component" value="Unassembled WGS sequence"/>
</dbReference>
<feature type="domain" description="General secretion pathway GspH" evidence="11">
    <location>
        <begin position="28"/>
        <end position="123"/>
    </location>
</feature>
<dbReference type="InterPro" id="IPR022346">
    <property type="entry name" value="T2SS_GspH"/>
</dbReference>
<sequence length="129" mass="13520">MVVITVIGLAATAVVLSAPDPRPSVSVEAERLAARLVMARDEAILSNRSVAATMSTDGYRFQAFDGVDWQPLTGALKGSQWSQGVAPAQTARLVFDPTGATEPVEIHLSKDNRNMTVSVDGAGEVSLAP</sequence>
<dbReference type="Gene3D" id="3.55.40.10">
    <property type="entry name" value="minor pseudopilin epsh domain"/>
    <property type="match status" value="1"/>
</dbReference>
<keyword evidence="3" id="KW-1003">Cell membrane</keyword>
<keyword evidence="5" id="KW-0997">Cell inner membrane</keyword>
<keyword evidence="13" id="KW-1185">Reference proteome</keyword>